<comment type="caution">
    <text evidence="4">The sequence shown here is derived from an EMBL/GenBank/DDBJ whole genome shotgun (WGS) entry which is preliminary data.</text>
</comment>
<dbReference type="EMBL" id="BAABJW010000003">
    <property type="protein sequence ID" value="GAA4812753.1"/>
    <property type="molecule type" value="Genomic_DNA"/>
</dbReference>
<proteinExistence type="predicted"/>
<keyword evidence="5" id="KW-1185">Reference proteome</keyword>
<dbReference type="PROSITE" id="PS50005">
    <property type="entry name" value="TPR"/>
    <property type="match status" value="3"/>
</dbReference>
<dbReference type="InterPro" id="IPR011990">
    <property type="entry name" value="TPR-like_helical_dom_sf"/>
</dbReference>
<dbReference type="PANTHER" id="PTHR44858:SF1">
    <property type="entry name" value="UDP-N-ACETYLGLUCOSAMINE--PEPTIDE N-ACETYLGLUCOSAMINYLTRANSFERASE SPINDLY-RELATED"/>
    <property type="match status" value="1"/>
</dbReference>
<dbReference type="RefSeq" id="WP_345276861.1">
    <property type="nucleotide sequence ID" value="NZ_BAABJW010000003.1"/>
</dbReference>
<feature type="repeat" description="TPR" evidence="3">
    <location>
        <begin position="118"/>
        <end position="151"/>
    </location>
</feature>
<gene>
    <name evidence="4" type="ORF">GCM10023330_20280</name>
</gene>
<evidence type="ECO:0000256" key="1">
    <source>
        <dbReference type="ARBA" id="ARBA00022737"/>
    </source>
</evidence>
<dbReference type="InterPro" id="IPR019734">
    <property type="entry name" value="TPR_rpt"/>
</dbReference>
<dbReference type="Proteomes" id="UP001501433">
    <property type="component" value="Unassembled WGS sequence"/>
</dbReference>
<accession>A0ABP9CKJ4</accession>
<name>A0ABP9CKJ4_9FLAO</name>
<dbReference type="InterPro" id="IPR050498">
    <property type="entry name" value="Ycf3"/>
</dbReference>
<dbReference type="SUPFAM" id="SSF48452">
    <property type="entry name" value="TPR-like"/>
    <property type="match status" value="1"/>
</dbReference>
<dbReference type="PANTHER" id="PTHR44858">
    <property type="entry name" value="TETRATRICOPEPTIDE REPEAT PROTEIN 6"/>
    <property type="match status" value="1"/>
</dbReference>
<feature type="repeat" description="TPR" evidence="3">
    <location>
        <begin position="219"/>
        <end position="252"/>
    </location>
</feature>
<keyword evidence="2 3" id="KW-0802">TPR repeat</keyword>
<evidence type="ECO:0000256" key="3">
    <source>
        <dbReference type="PROSITE-ProRule" id="PRU00339"/>
    </source>
</evidence>
<protein>
    <recommendedName>
        <fullName evidence="6">Tetratricopeptide repeat protein</fullName>
    </recommendedName>
</protein>
<evidence type="ECO:0000313" key="5">
    <source>
        <dbReference type="Proteomes" id="UP001501433"/>
    </source>
</evidence>
<evidence type="ECO:0008006" key="6">
    <source>
        <dbReference type="Google" id="ProtNLM"/>
    </source>
</evidence>
<dbReference type="Pfam" id="PF13181">
    <property type="entry name" value="TPR_8"/>
    <property type="match status" value="5"/>
</dbReference>
<organism evidence="4 5">
    <name type="scientific">Litoribaculum gwangyangense</name>
    <dbReference type="NCBI Taxonomy" id="1130722"/>
    <lineage>
        <taxon>Bacteria</taxon>
        <taxon>Pseudomonadati</taxon>
        <taxon>Bacteroidota</taxon>
        <taxon>Flavobacteriia</taxon>
        <taxon>Flavobacteriales</taxon>
        <taxon>Flavobacteriaceae</taxon>
        <taxon>Litoribaculum</taxon>
    </lineage>
</organism>
<evidence type="ECO:0000256" key="2">
    <source>
        <dbReference type="ARBA" id="ARBA00022803"/>
    </source>
</evidence>
<reference evidence="5" key="1">
    <citation type="journal article" date="2019" name="Int. J. Syst. Evol. Microbiol.">
        <title>The Global Catalogue of Microorganisms (GCM) 10K type strain sequencing project: providing services to taxonomists for standard genome sequencing and annotation.</title>
        <authorList>
            <consortium name="The Broad Institute Genomics Platform"/>
            <consortium name="The Broad Institute Genome Sequencing Center for Infectious Disease"/>
            <person name="Wu L."/>
            <person name="Ma J."/>
        </authorList>
    </citation>
    <scope>NUCLEOTIDE SEQUENCE [LARGE SCALE GENOMIC DNA]</scope>
    <source>
        <strain evidence="5">JCM 18325</strain>
    </source>
</reference>
<evidence type="ECO:0000313" key="4">
    <source>
        <dbReference type="EMBL" id="GAA4812753.1"/>
    </source>
</evidence>
<keyword evidence="1" id="KW-0677">Repeat</keyword>
<sequence>MRKNFILLIALCPIISLGQANKIFRQASRETDLSKKIELYTQVISLEPSNLDAYFYRAIAKNDLGDFSGAIVDYSKIIVEEPDADTYYNRGNSRYSLKDFLGAKDDYAKAYMLDKNFLDALYSLACVKFDLGEYEEAIEDLSSLLKISPELSHVYTLRGAAYKALEKYQNALKDYTAAIFINPSVDTYYNRGVFLMDVKYYEEANNDFKKVLRADRNNAYGYFYSGASNLFLGKFLNAIEDFSKALEFDSVDFDAYLGLAMAYNRINDIEKAKANFDKANAIISPNEAINTIEKYGNTYWYQNQYYYFNNQINELAGLR</sequence>
<dbReference type="SMART" id="SM00028">
    <property type="entry name" value="TPR"/>
    <property type="match status" value="7"/>
</dbReference>
<feature type="repeat" description="TPR" evidence="3">
    <location>
        <begin position="152"/>
        <end position="185"/>
    </location>
</feature>
<dbReference type="Gene3D" id="1.25.40.10">
    <property type="entry name" value="Tetratricopeptide repeat domain"/>
    <property type="match status" value="3"/>
</dbReference>